<gene>
    <name evidence="2" type="ORF">COV30_00120</name>
</gene>
<name>A0A2H0R6Y3_9BACT</name>
<sequence>MDSMITSNSVVKGTGGFLQPEKIVNEFGIMNGMSIADFGSGAGYFTIILGRMIGESGKVYALDVQETALDSVRIKAKASGVENIETVRADLEVARSSGLADDSQDMALMANILFQSDKKSEIIREAKRILKSSGRLILIDWKLGTGGFGPPDERRTDEASMRNLAEKEGFIFEKSIDAGQFHYGISFKK</sequence>
<dbReference type="CDD" id="cd02440">
    <property type="entry name" value="AdoMet_MTases"/>
    <property type="match status" value="1"/>
</dbReference>
<dbReference type="EMBL" id="PCXP01000002">
    <property type="protein sequence ID" value="PIR42096.1"/>
    <property type="molecule type" value="Genomic_DNA"/>
</dbReference>
<feature type="domain" description="Methyltransferase" evidence="1">
    <location>
        <begin position="31"/>
        <end position="142"/>
    </location>
</feature>
<dbReference type="Proteomes" id="UP000230208">
    <property type="component" value="Unassembled WGS sequence"/>
</dbReference>
<organism evidence="2 3">
    <name type="scientific">Candidatus Yanofskybacteria bacterium CG10_big_fil_rev_8_21_14_0_10_37_15</name>
    <dbReference type="NCBI Taxonomy" id="1975097"/>
    <lineage>
        <taxon>Bacteria</taxon>
        <taxon>Candidatus Yanofskyibacteriota</taxon>
    </lineage>
</organism>
<dbReference type="Gene3D" id="3.40.50.150">
    <property type="entry name" value="Vaccinia Virus protein VP39"/>
    <property type="match status" value="1"/>
</dbReference>
<dbReference type="AlphaFoldDB" id="A0A2H0R6Y3"/>
<dbReference type="InterPro" id="IPR029063">
    <property type="entry name" value="SAM-dependent_MTases_sf"/>
</dbReference>
<proteinExistence type="predicted"/>
<dbReference type="SUPFAM" id="SSF53335">
    <property type="entry name" value="S-adenosyl-L-methionine-dependent methyltransferases"/>
    <property type="match status" value="1"/>
</dbReference>
<accession>A0A2H0R6Y3</accession>
<reference evidence="2 3" key="1">
    <citation type="submission" date="2017-09" db="EMBL/GenBank/DDBJ databases">
        <title>Depth-based differentiation of microbial function through sediment-hosted aquifers and enrichment of novel symbionts in the deep terrestrial subsurface.</title>
        <authorList>
            <person name="Probst A.J."/>
            <person name="Ladd B."/>
            <person name="Jarett J.K."/>
            <person name="Geller-Mcgrath D.E."/>
            <person name="Sieber C.M."/>
            <person name="Emerson J.B."/>
            <person name="Anantharaman K."/>
            <person name="Thomas B.C."/>
            <person name="Malmstrom R."/>
            <person name="Stieglmeier M."/>
            <person name="Klingl A."/>
            <person name="Woyke T."/>
            <person name="Ryan C.M."/>
            <person name="Banfield J.F."/>
        </authorList>
    </citation>
    <scope>NUCLEOTIDE SEQUENCE [LARGE SCALE GENOMIC DNA]</scope>
    <source>
        <strain evidence="2">CG10_big_fil_rev_8_21_14_0_10_37_15</strain>
    </source>
</reference>
<dbReference type="InterPro" id="IPR025714">
    <property type="entry name" value="Methyltranfer_dom"/>
</dbReference>
<comment type="caution">
    <text evidence="2">The sequence shown here is derived from an EMBL/GenBank/DDBJ whole genome shotgun (WGS) entry which is preliminary data.</text>
</comment>
<protein>
    <recommendedName>
        <fullName evidence="1">Methyltransferase domain-containing protein</fullName>
    </recommendedName>
</protein>
<dbReference type="Pfam" id="PF13847">
    <property type="entry name" value="Methyltransf_31"/>
    <property type="match status" value="1"/>
</dbReference>
<evidence type="ECO:0000313" key="2">
    <source>
        <dbReference type="EMBL" id="PIR42096.1"/>
    </source>
</evidence>
<evidence type="ECO:0000259" key="1">
    <source>
        <dbReference type="Pfam" id="PF13847"/>
    </source>
</evidence>
<evidence type="ECO:0000313" key="3">
    <source>
        <dbReference type="Proteomes" id="UP000230208"/>
    </source>
</evidence>